<keyword evidence="2" id="KW-1185">Reference proteome</keyword>
<evidence type="ECO:0000313" key="1">
    <source>
        <dbReference type="EMBL" id="ADL00492.1"/>
    </source>
</evidence>
<dbReference type="BioCyc" id="BSUB633149:G1GM8-1178-MONOMER"/>
<dbReference type="InterPro" id="IPR036249">
    <property type="entry name" value="Thioredoxin-like_sf"/>
</dbReference>
<sequence length="259" mass="27580">MARPARTAVLNPDVRRRLALFASLGVVAAALLAGRGTARPADAAPMPSAPPAASGLTVVELFTSQGCNSCPPANANLVTLSTRPDILALSWNVTYWDGLGWKDTFAQDAFTRRQRDYQRGLGTDNVWTPQVVVDGRDHVVGQRMAQIQGLIDRHRRFSGPAVEFRDGAVGFAGGAAPSAPADVWLVRYEPRPIDVPVERGENGGRTLPHAAVVRELVRLGDWRGRTVGYRLPAATRPGLATAVLVQAPDGGPILSAARA</sequence>
<dbReference type="OrthoDB" id="9808254at2"/>
<dbReference type="EMBL" id="CP002102">
    <property type="protein sequence ID" value="ADL00492.1"/>
    <property type="molecule type" value="Genomic_DNA"/>
</dbReference>
<dbReference type="KEGG" id="bsb:Bresu_1180"/>
<proteinExistence type="predicted"/>
<dbReference type="InParanoid" id="D9QF07"/>
<dbReference type="PANTHER" id="PTHR36057:SF1">
    <property type="entry name" value="LIPOPROTEIN LIPID ATTACHMENT SITE-LIKE PROTEIN, PUTATIVE (DUF1223)-RELATED"/>
    <property type="match status" value="1"/>
</dbReference>
<dbReference type="Pfam" id="PF06764">
    <property type="entry name" value="DUF1223"/>
    <property type="match status" value="1"/>
</dbReference>
<organism evidence="1 2">
    <name type="scientific">Brevundimonas subvibrioides (strain ATCC 15264 / DSM 4735 / LMG 14903 / NBRC 16000 / CB 81)</name>
    <name type="common">Caulobacter subvibrioides</name>
    <dbReference type="NCBI Taxonomy" id="633149"/>
    <lineage>
        <taxon>Bacteria</taxon>
        <taxon>Pseudomonadati</taxon>
        <taxon>Pseudomonadota</taxon>
        <taxon>Alphaproteobacteria</taxon>
        <taxon>Caulobacterales</taxon>
        <taxon>Caulobacteraceae</taxon>
        <taxon>Brevundimonas</taxon>
    </lineage>
</organism>
<evidence type="ECO:0008006" key="3">
    <source>
        <dbReference type="Google" id="ProtNLM"/>
    </source>
</evidence>
<reference evidence="2" key="1">
    <citation type="journal article" date="2011" name="J. Bacteriol.">
        <title>Genome sequences of eight morphologically diverse alphaproteobacteria.</title>
        <authorList>
            <consortium name="US DOE Joint Genome Institute"/>
            <person name="Brown P.J."/>
            <person name="Kysela D.T."/>
            <person name="Buechlein A."/>
            <person name="Hemmerich C."/>
            <person name="Brun Y.V."/>
        </authorList>
    </citation>
    <scope>NUCLEOTIDE SEQUENCE [LARGE SCALE GENOMIC DNA]</scope>
    <source>
        <strain evidence="2">ATCC 15264 / DSM 4735 / LMG 14903 / NBRC 16000 / CB 81</strain>
    </source>
</reference>
<accession>D9QF07</accession>
<dbReference type="InterPro" id="IPR010634">
    <property type="entry name" value="DUF1223"/>
</dbReference>
<dbReference type="HOGENOM" id="CLU_065609_0_0_5"/>
<protein>
    <recommendedName>
        <fullName evidence="3">DUF1223 domain-containing protein</fullName>
    </recommendedName>
</protein>
<dbReference type="eggNOG" id="COG5429">
    <property type="taxonomic scope" value="Bacteria"/>
</dbReference>
<dbReference type="Proteomes" id="UP000002696">
    <property type="component" value="Chromosome"/>
</dbReference>
<dbReference type="AlphaFoldDB" id="D9QF07"/>
<name>D9QF07_BRESC</name>
<dbReference type="SUPFAM" id="SSF52833">
    <property type="entry name" value="Thioredoxin-like"/>
    <property type="match status" value="1"/>
</dbReference>
<gene>
    <name evidence="1" type="ordered locus">Bresu_1180</name>
</gene>
<dbReference type="RefSeq" id="WP_013268595.1">
    <property type="nucleotide sequence ID" value="NC_014375.1"/>
</dbReference>
<dbReference type="PANTHER" id="PTHR36057">
    <property type="match status" value="1"/>
</dbReference>
<evidence type="ECO:0000313" key="2">
    <source>
        <dbReference type="Proteomes" id="UP000002696"/>
    </source>
</evidence>
<dbReference type="STRING" id="633149.Bresu_1180"/>